<dbReference type="InterPro" id="IPR004450">
    <property type="entry name" value="Thr_synthase-like"/>
</dbReference>
<protein>
    <recommendedName>
        <fullName evidence="4">Threonine synthase</fullName>
        <ecNumber evidence="4">4.2.3.1</ecNumber>
    </recommendedName>
</protein>
<evidence type="ECO:0000256" key="4">
    <source>
        <dbReference type="NCBIfam" id="TIGR00260"/>
    </source>
</evidence>
<keyword evidence="7" id="KW-1185">Reference proteome</keyword>
<evidence type="ECO:0000256" key="3">
    <source>
        <dbReference type="ARBA" id="ARBA00022898"/>
    </source>
</evidence>
<keyword evidence="6" id="KW-0456">Lyase</keyword>
<dbReference type="InterPro" id="IPR001763">
    <property type="entry name" value="Rhodanese-like_dom"/>
</dbReference>
<dbReference type="SUPFAM" id="SSF53686">
    <property type="entry name" value="Tryptophan synthase beta subunit-like PLP-dependent enzymes"/>
    <property type="match status" value="1"/>
</dbReference>
<comment type="similarity">
    <text evidence="2">Belongs to the threonine synthase family.</text>
</comment>
<reference evidence="6 7" key="1">
    <citation type="submission" date="2021-03" db="EMBL/GenBank/DDBJ databases">
        <title>Genomic and phenotypic characterization of Chloracidobacterium isolates provides evidence for multiple species.</title>
        <authorList>
            <person name="Saini M.K."/>
            <person name="Costas A.M.G."/>
            <person name="Tank M."/>
            <person name="Bryant D.A."/>
        </authorList>
    </citation>
    <scope>NUCLEOTIDE SEQUENCE [LARGE SCALE GENOMIC DNA]</scope>
    <source>
        <strain evidence="6 7">BV2-C</strain>
    </source>
</reference>
<dbReference type="CDD" id="cd01563">
    <property type="entry name" value="Thr-synth_1"/>
    <property type="match status" value="1"/>
</dbReference>
<dbReference type="Gene3D" id="3.40.50.1100">
    <property type="match status" value="2"/>
</dbReference>
<dbReference type="EC" id="4.2.3.1" evidence="4"/>
<evidence type="ECO:0000259" key="5">
    <source>
        <dbReference type="PROSITE" id="PS50206"/>
    </source>
</evidence>
<dbReference type="InterPro" id="IPR001926">
    <property type="entry name" value="TrpB-like_PALP"/>
</dbReference>
<sequence>MERFPRASAYLKCIEPTCRATYDAGEQLYACERCGGLLDVCYEWSPAALHDILATFDARRASYHPYDQSGVWRFRELFPFATSPSQVVTLGEGNTPLWDAPRSAHYAGLKRLTVKHQGLNPTGSFKDNGMTTGIAQARRLGARAVACASTGNTSASLAAYAARAGMHGIVFIPGGRIAYGKLAQSLDYGAVTLQIEGNFDDAMRLVRDLARTTPLYLLNSVNPFRLEGQKTIAFELLQQRRWQVPDRVVVPGGNLGNVSALGKGFKELHDLGLIPRLPKLTVVQAEGAAPLVRWYAAHRVGNLLPVNRPKTLATAIQIGNPVSWLKAVRALDWTDGICTTVSEQEIADAKAIIGRDGIGCEPASAATVAGLRRLVSEGLVHPEEDVVAILTGSALKDPDFTVQYHTGQLFTDAERETHLAYAEGHLMSTFANAPRQVPGKPDVLRQIILDLLAEPSCPTA</sequence>
<feature type="domain" description="Rhodanese" evidence="5">
    <location>
        <begin position="147"/>
        <end position="188"/>
    </location>
</feature>
<evidence type="ECO:0000313" key="6">
    <source>
        <dbReference type="EMBL" id="QUW02606.1"/>
    </source>
</evidence>
<name>A0ABX8B6K9_9BACT</name>
<dbReference type="Proteomes" id="UP000676506">
    <property type="component" value="Chromosome 1"/>
</dbReference>
<dbReference type="PANTHER" id="PTHR10314">
    <property type="entry name" value="CYSTATHIONINE BETA-SYNTHASE"/>
    <property type="match status" value="1"/>
</dbReference>
<dbReference type="GO" id="GO:0004795">
    <property type="term" value="F:threonine synthase activity"/>
    <property type="evidence" value="ECO:0007669"/>
    <property type="project" value="UniProtKB-EC"/>
</dbReference>
<dbReference type="EMBL" id="CP072648">
    <property type="protein sequence ID" value="QUW02606.1"/>
    <property type="molecule type" value="Genomic_DNA"/>
</dbReference>
<evidence type="ECO:0000313" key="7">
    <source>
        <dbReference type="Proteomes" id="UP000676506"/>
    </source>
</evidence>
<dbReference type="InterPro" id="IPR050214">
    <property type="entry name" value="Cys_Synth/Cystath_Beta-Synth"/>
</dbReference>
<proteinExistence type="inferred from homology"/>
<dbReference type="Pfam" id="PF00291">
    <property type="entry name" value="PALP"/>
    <property type="match status" value="1"/>
</dbReference>
<organism evidence="6 7">
    <name type="scientific">Chloracidobacterium validum</name>
    <dbReference type="NCBI Taxonomy" id="2821543"/>
    <lineage>
        <taxon>Bacteria</taxon>
        <taxon>Pseudomonadati</taxon>
        <taxon>Acidobacteriota</taxon>
        <taxon>Terriglobia</taxon>
        <taxon>Terriglobales</taxon>
        <taxon>Acidobacteriaceae</taxon>
        <taxon>Chloracidobacterium</taxon>
    </lineage>
</organism>
<evidence type="ECO:0000256" key="1">
    <source>
        <dbReference type="ARBA" id="ARBA00001933"/>
    </source>
</evidence>
<accession>A0ABX8B6K9</accession>
<comment type="cofactor">
    <cofactor evidence="1">
        <name>pyridoxal 5'-phosphate</name>
        <dbReference type="ChEBI" id="CHEBI:597326"/>
    </cofactor>
</comment>
<dbReference type="NCBIfam" id="TIGR00260">
    <property type="entry name" value="thrC"/>
    <property type="match status" value="1"/>
</dbReference>
<evidence type="ECO:0000256" key="2">
    <source>
        <dbReference type="ARBA" id="ARBA00005517"/>
    </source>
</evidence>
<gene>
    <name evidence="6" type="ORF">J8C06_09685</name>
</gene>
<dbReference type="InterPro" id="IPR036052">
    <property type="entry name" value="TrpB-like_PALP_sf"/>
</dbReference>
<keyword evidence="3" id="KW-0663">Pyridoxal phosphate</keyword>
<dbReference type="RefSeq" id="WP_211428497.1">
    <property type="nucleotide sequence ID" value="NZ_CP072648.1"/>
</dbReference>
<dbReference type="PROSITE" id="PS50206">
    <property type="entry name" value="RHODANESE_3"/>
    <property type="match status" value="1"/>
</dbReference>